<keyword evidence="2 7" id="KW-0813">Transport</keyword>
<dbReference type="Gene3D" id="1.10.3720.10">
    <property type="entry name" value="MetI-like"/>
    <property type="match status" value="1"/>
</dbReference>
<comment type="subcellular location">
    <subcellularLocation>
        <location evidence="1 7">Cell membrane</location>
        <topology evidence="1 7">Multi-pass membrane protein</topology>
    </subcellularLocation>
</comment>
<feature type="transmembrane region" description="Helical" evidence="7">
    <location>
        <begin position="137"/>
        <end position="155"/>
    </location>
</feature>
<feature type="transmembrane region" description="Helical" evidence="7">
    <location>
        <begin position="295"/>
        <end position="315"/>
    </location>
</feature>
<dbReference type="Proteomes" id="UP001440984">
    <property type="component" value="Unassembled WGS sequence"/>
</dbReference>
<dbReference type="CDD" id="cd06261">
    <property type="entry name" value="TM_PBP2"/>
    <property type="match status" value="1"/>
</dbReference>
<feature type="transmembrane region" description="Helical" evidence="7">
    <location>
        <begin position="185"/>
        <end position="209"/>
    </location>
</feature>
<dbReference type="SUPFAM" id="SSF161098">
    <property type="entry name" value="MetI-like"/>
    <property type="match status" value="1"/>
</dbReference>
<keyword evidence="5 7" id="KW-1133">Transmembrane helix</keyword>
<dbReference type="PROSITE" id="PS50928">
    <property type="entry name" value="ABC_TM1"/>
    <property type="match status" value="1"/>
</dbReference>
<feature type="transmembrane region" description="Helical" evidence="7">
    <location>
        <begin position="42"/>
        <end position="67"/>
    </location>
</feature>
<dbReference type="PANTHER" id="PTHR30193">
    <property type="entry name" value="ABC TRANSPORTER PERMEASE PROTEIN"/>
    <property type="match status" value="1"/>
</dbReference>
<keyword evidence="4 7" id="KW-0812">Transmembrane</keyword>
<dbReference type="InterPro" id="IPR051393">
    <property type="entry name" value="ABC_transporter_permease"/>
</dbReference>
<proteinExistence type="inferred from homology"/>
<comment type="caution">
    <text evidence="10">The sequence shown here is derived from an EMBL/GenBank/DDBJ whole genome shotgun (WGS) entry which is preliminary data.</text>
</comment>
<protein>
    <submittedName>
        <fullName evidence="10">Sugar ABC transporter permease</fullName>
    </submittedName>
</protein>
<dbReference type="InterPro" id="IPR035906">
    <property type="entry name" value="MetI-like_sf"/>
</dbReference>
<name>A0ABV0LMB8_9PSEU</name>
<keyword evidence="6 7" id="KW-0472">Membrane</keyword>
<evidence type="ECO:0000256" key="7">
    <source>
        <dbReference type="RuleBase" id="RU363032"/>
    </source>
</evidence>
<feature type="transmembrane region" description="Helical" evidence="7">
    <location>
        <begin position="104"/>
        <end position="125"/>
    </location>
</feature>
<keyword evidence="3" id="KW-1003">Cell membrane</keyword>
<evidence type="ECO:0000256" key="5">
    <source>
        <dbReference type="ARBA" id="ARBA00022989"/>
    </source>
</evidence>
<organism evidence="10 11">
    <name type="scientific">Amycolatopsis melonis</name>
    <dbReference type="NCBI Taxonomy" id="3156488"/>
    <lineage>
        <taxon>Bacteria</taxon>
        <taxon>Bacillati</taxon>
        <taxon>Actinomycetota</taxon>
        <taxon>Actinomycetes</taxon>
        <taxon>Pseudonocardiales</taxon>
        <taxon>Pseudonocardiaceae</taxon>
        <taxon>Amycolatopsis</taxon>
    </lineage>
</organism>
<feature type="domain" description="ABC transmembrane type-1" evidence="9">
    <location>
        <begin position="96"/>
        <end position="313"/>
    </location>
</feature>
<keyword evidence="11" id="KW-1185">Reference proteome</keyword>
<evidence type="ECO:0000256" key="6">
    <source>
        <dbReference type="ARBA" id="ARBA00023136"/>
    </source>
</evidence>
<dbReference type="RefSeq" id="WP_348954519.1">
    <property type="nucleotide sequence ID" value="NZ_JBDZYD010000012.1"/>
</dbReference>
<evidence type="ECO:0000313" key="10">
    <source>
        <dbReference type="EMBL" id="MEQ0563456.1"/>
    </source>
</evidence>
<dbReference type="PANTHER" id="PTHR30193:SF1">
    <property type="entry name" value="ABC TRANSPORTER PERMEASE PROTEIN YESP-RELATED"/>
    <property type="match status" value="1"/>
</dbReference>
<evidence type="ECO:0000256" key="1">
    <source>
        <dbReference type="ARBA" id="ARBA00004651"/>
    </source>
</evidence>
<accession>A0ABV0LMB8</accession>
<evidence type="ECO:0000259" key="9">
    <source>
        <dbReference type="PROSITE" id="PS50928"/>
    </source>
</evidence>
<sequence length="325" mass="36311">MSPSAHPVVHGRAEEAAAPPAAPVPSGPAVRRRRKRHKDNRAAYAFLSPWFLGIFGFVLIPMGYSLYLSLTKFDLLSSPQWIGFENYLAMWHDEKFLHSVKVTLTYVVFSVPLKLAAALLVAAALHRGLRALGFYRSVFYLPSLLGASVAVSVMWRQIFSQQGLLNQVLSLFGVRGADWIGDPRFALWTLVLLSGWQFGTPMLIFLAGLKQIPKELYEAAELDGAGRFRMFFRITMPMLSPVIFFNLVLETINAFQTFTPAYVVSGGLGGPIDSTMLYTLYLYRKGFSSLQMGYASAMAWVLFVVIGLFTALYFASSRRWVTYAD</sequence>
<evidence type="ECO:0000256" key="8">
    <source>
        <dbReference type="SAM" id="MobiDB-lite"/>
    </source>
</evidence>
<dbReference type="Pfam" id="PF00528">
    <property type="entry name" value="BPD_transp_1"/>
    <property type="match status" value="1"/>
</dbReference>
<evidence type="ECO:0000313" key="11">
    <source>
        <dbReference type="Proteomes" id="UP001440984"/>
    </source>
</evidence>
<evidence type="ECO:0000256" key="4">
    <source>
        <dbReference type="ARBA" id="ARBA00022692"/>
    </source>
</evidence>
<evidence type="ECO:0000256" key="2">
    <source>
        <dbReference type="ARBA" id="ARBA00022448"/>
    </source>
</evidence>
<comment type="similarity">
    <text evidence="7">Belongs to the binding-protein-dependent transport system permease family.</text>
</comment>
<reference evidence="10 11" key="1">
    <citation type="submission" date="2024-05" db="EMBL/GenBank/DDBJ databases">
        <authorList>
            <person name="Zhao H."/>
            <person name="Xu Y."/>
            <person name="Lin S."/>
            <person name="Spain J.C."/>
            <person name="Zhou N.-Y."/>
        </authorList>
    </citation>
    <scope>NUCLEOTIDE SEQUENCE [LARGE SCALE GENOMIC DNA]</scope>
    <source>
        <strain evidence="10 11">NEAU-NG30</strain>
    </source>
</reference>
<gene>
    <name evidence="10" type="ORF">ABJI51_30635</name>
</gene>
<feature type="region of interest" description="Disordered" evidence="8">
    <location>
        <begin position="1"/>
        <end position="35"/>
    </location>
</feature>
<evidence type="ECO:0000256" key="3">
    <source>
        <dbReference type="ARBA" id="ARBA00022475"/>
    </source>
</evidence>
<dbReference type="InterPro" id="IPR000515">
    <property type="entry name" value="MetI-like"/>
</dbReference>
<feature type="transmembrane region" description="Helical" evidence="7">
    <location>
        <begin position="230"/>
        <end position="249"/>
    </location>
</feature>
<dbReference type="EMBL" id="JBDZYD010000012">
    <property type="protein sequence ID" value="MEQ0563456.1"/>
    <property type="molecule type" value="Genomic_DNA"/>
</dbReference>